<keyword evidence="3" id="KW-1185">Reference proteome</keyword>
<dbReference type="RefSeq" id="WP_090122007.1">
    <property type="nucleotide sequence ID" value="NZ_FNNJ01000003.1"/>
</dbReference>
<dbReference type="OrthoDB" id="9762378at2"/>
<dbReference type="Pfam" id="PF01642">
    <property type="entry name" value="MM_CoA_mutase"/>
    <property type="match status" value="2"/>
</dbReference>
<evidence type="ECO:0000313" key="3">
    <source>
        <dbReference type="Proteomes" id="UP000199595"/>
    </source>
</evidence>
<feature type="domain" description="Methylmalonyl-CoA mutase alpha/beta chain catalytic" evidence="1">
    <location>
        <begin position="311"/>
        <end position="359"/>
    </location>
</feature>
<name>A0A1H2YP41_9FLAO</name>
<feature type="domain" description="Methylmalonyl-CoA mutase alpha/beta chain catalytic" evidence="1">
    <location>
        <begin position="147"/>
        <end position="256"/>
    </location>
</feature>
<dbReference type="InterPro" id="IPR016176">
    <property type="entry name" value="Cbl-dep_enz_cat"/>
</dbReference>
<organism evidence="2 3">
    <name type="scientific">Lutibacter oricola</name>
    <dbReference type="NCBI Taxonomy" id="762486"/>
    <lineage>
        <taxon>Bacteria</taxon>
        <taxon>Pseudomonadati</taxon>
        <taxon>Bacteroidota</taxon>
        <taxon>Flavobacteriia</taxon>
        <taxon>Flavobacteriales</taxon>
        <taxon>Flavobacteriaceae</taxon>
        <taxon>Lutibacter</taxon>
    </lineage>
</organism>
<dbReference type="PANTHER" id="PTHR48101">
    <property type="entry name" value="METHYLMALONYL-COA MUTASE, MITOCHONDRIAL-RELATED"/>
    <property type="match status" value="1"/>
</dbReference>
<dbReference type="InterPro" id="IPR006099">
    <property type="entry name" value="MeMalonylCoA_mutase_a/b_cat"/>
</dbReference>
<evidence type="ECO:0000313" key="2">
    <source>
        <dbReference type="EMBL" id="SDX07002.1"/>
    </source>
</evidence>
<dbReference type="Proteomes" id="UP000199595">
    <property type="component" value="Unassembled WGS sequence"/>
</dbReference>
<dbReference type="STRING" id="762486.SAMN05444411_10317"/>
<dbReference type="Gene3D" id="3.20.20.240">
    <property type="entry name" value="Methylmalonyl-CoA mutase"/>
    <property type="match status" value="2"/>
</dbReference>
<proteinExistence type="predicted"/>
<dbReference type="SUPFAM" id="SSF51703">
    <property type="entry name" value="Cobalamin (vitamin B12)-dependent enzymes"/>
    <property type="match status" value="1"/>
</dbReference>
<sequence length="387" mass="44108">MDKPITNYFEPSSSAAWKQKIQFELDGADYNKTLLTETNEGITIKPFYHLDSFEKINIPKTNTDFKTCKSIIVSTEIKNNKEAVKAINNNIKTLKFTVNKPFNTHLLFKNLLNKNIEFYFEFNILQVDFISNLAEVLKEENFYFTFDIIGNLAERGNWHNSLTVDFKTLENLANSNANFYINVNASVYHNAGANAVQEIAYALAHTNEYLTYYGEKIADKLQFNFSIGSNFFFEISKLRAFRYLFNLILAEYNTKATPIINSEASSIYNNNLESTYSSSIIGGSTIFSSNLEIENKDISEIEELKIVATNSNYIESITKQFAEKALNIFKDIEKSGGFLKQLKEGTIQRKIKENANKEHLTTLTTNKTTGLKTLIIPLTPKSLKNEA</sequence>
<dbReference type="GO" id="GO:0016866">
    <property type="term" value="F:intramolecular transferase activity"/>
    <property type="evidence" value="ECO:0007669"/>
    <property type="project" value="InterPro"/>
</dbReference>
<accession>A0A1H2YP41</accession>
<dbReference type="GO" id="GO:0031419">
    <property type="term" value="F:cobalamin binding"/>
    <property type="evidence" value="ECO:0007669"/>
    <property type="project" value="InterPro"/>
</dbReference>
<evidence type="ECO:0000259" key="1">
    <source>
        <dbReference type="Pfam" id="PF01642"/>
    </source>
</evidence>
<dbReference type="AlphaFoldDB" id="A0A1H2YP41"/>
<protein>
    <submittedName>
        <fullName evidence="2">Heterodimeric methylmalonyl-CoA mutase small subunit</fullName>
    </submittedName>
</protein>
<dbReference type="EMBL" id="FNNJ01000003">
    <property type="protein sequence ID" value="SDX07002.1"/>
    <property type="molecule type" value="Genomic_DNA"/>
</dbReference>
<gene>
    <name evidence="2" type="ORF">SAMN05444411_10317</name>
</gene>
<reference evidence="2 3" key="1">
    <citation type="submission" date="2016-10" db="EMBL/GenBank/DDBJ databases">
        <authorList>
            <person name="de Groot N.N."/>
        </authorList>
    </citation>
    <scope>NUCLEOTIDE SEQUENCE [LARGE SCALE GENOMIC DNA]</scope>
    <source>
        <strain evidence="2 3">DSM 24956</strain>
    </source>
</reference>